<dbReference type="GO" id="GO:0004644">
    <property type="term" value="F:phosphoribosylglycinamide formyltransferase activity"/>
    <property type="evidence" value="ECO:0007669"/>
    <property type="project" value="UniProtKB-EC"/>
</dbReference>
<evidence type="ECO:0000259" key="14">
    <source>
        <dbReference type="Pfam" id="PF00551"/>
    </source>
</evidence>
<keyword evidence="5" id="KW-0934">Plastid</keyword>
<dbReference type="GO" id="GO:0009507">
    <property type="term" value="C:chloroplast"/>
    <property type="evidence" value="ECO:0007669"/>
    <property type="project" value="UniProtKB-SubCell"/>
</dbReference>
<evidence type="ECO:0000256" key="7">
    <source>
        <dbReference type="ARBA" id="ARBA00022755"/>
    </source>
</evidence>
<comment type="subcellular location">
    <subcellularLocation>
        <location evidence="1">Plastid</location>
        <location evidence="1">Chloroplast</location>
    </subcellularLocation>
</comment>
<comment type="similarity">
    <text evidence="9">Belongs to the GART family.</text>
</comment>
<evidence type="ECO:0000256" key="13">
    <source>
        <dbReference type="ARBA" id="ARBA00073488"/>
    </source>
</evidence>
<proteinExistence type="inferred from homology"/>
<accession>A0A843U0E8</accession>
<comment type="caution">
    <text evidence="15">The sequence shown here is derived from an EMBL/GenBank/DDBJ whole genome shotgun (WGS) entry which is preliminary data.</text>
</comment>
<organism evidence="15 16">
    <name type="scientific">Colocasia esculenta</name>
    <name type="common">Wild taro</name>
    <name type="synonym">Arum esculentum</name>
    <dbReference type="NCBI Taxonomy" id="4460"/>
    <lineage>
        <taxon>Eukaryota</taxon>
        <taxon>Viridiplantae</taxon>
        <taxon>Streptophyta</taxon>
        <taxon>Embryophyta</taxon>
        <taxon>Tracheophyta</taxon>
        <taxon>Spermatophyta</taxon>
        <taxon>Magnoliopsida</taxon>
        <taxon>Liliopsida</taxon>
        <taxon>Araceae</taxon>
        <taxon>Aroideae</taxon>
        <taxon>Colocasieae</taxon>
        <taxon>Colocasia</taxon>
    </lineage>
</organism>
<dbReference type="HAMAP" id="MF_01930">
    <property type="entry name" value="PurN"/>
    <property type="match status" value="1"/>
</dbReference>
<dbReference type="GO" id="GO:0006189">
    <property type="term" value="P:'de novo' IMP biosynthetic process"/>
    <property type="evidence" value="ECO:0007669"/>
    <property type="project" value="UniProtKB-UniPathway"/>
</dbReference>
<evidence type="ECO:0000256" key="1">
    <source>
        <dbReference type="ARBA" id="ARBA00004229"/>
    </source>
</evidence>
<dbReference type="InterPro" id="IPR036477">
    <property type="entry name" value="Formyl_transf_N_sf"/>
</dbReference>
<evidence type="ECO:0000256" key="4">
    <source>
        <dbReference type="ARBA" id="ARBA00022528"/>
    </source>
</evidence>
<keyword evidence="8" id="KW-0809">Transit peptide</keyword>
<evidence type="ECO:0000256" key="10">
    <source>
        <dbReference type="ARBA" id="ARBA00041324"/>
    </source>
</evidence>
<dbReference type="SUPFAM" id="SSF53328">
    <property type="entry name" value="Formyltransferase"/>
    <property type="match status" value="1"/>
</dbReference>
<feature type="domain" description="Formyl transferase N-terminal" evidence="14">
    <location>
        <begin position="148"/>
        <end position="333"/>
    </location>
</feature>
<dbReference type="InterPro" id="IPR001555">
    <property type="entry name" value="GART_AS"/>
</dbReference>
<dbReference type="Proteomes" id="UP000652761">
    <property type="component" value="Unassembled WGS sequence"/>
</dbReference>
<keyword evidence="6" id="KW-0808">Transferase</keyword>
<dbReference type="EMBL" id="NMUH01000255">
    <property type="protein sequence ID" value="MQL75547.1"/>
    <property type="molecule type" value="Genomic_DNA"/>
</dbReference>
<dbReference type="NCBIfam" id="TIGR00639">
    <property type="entry name" value="PurN"/>
    <property type="match status" value="1"/>
</dbReference>
<evidence type="ECO:0000256" key="2">
    <source>
        <dbReference type="ARBA" id="ARBA00005054"/>
    </source>
</evidence>
<evidence type="ECO:0000256" key="8">
    <source>
        <dbReference type="ARBA" id="ARBA00022946"/>
    </source>
</evidence>
<dbReference type="PANTHER" id="PTHR43369">
    <property type="entry name" value="PHOSPHORIBOSYLGLYCINAMIDE FORMYLTRANSFERASE"/>
    <property type="match status" value="1"/>
</dbReference>
<keyword evidence="7" id="KW-0658">Purine biosynthesis</keyword>
<dbReference type="PANTHER" id="PTHR43369:SF2">
    <property type="entry name" value="PHOSPHORIBOSYLGLYCINAMIDE FORMYLTRANSFERASE"/>
    <property type="match status" value="1"/>
</dbReference>
<dbReference type="EC" id="2.1.2.2" evidence="3"/>
<name>A0A843U0E8_COLES</name>
<dbReference type="AlphaFoldDB" id="A0A843U0E8"/>
<keyword evidence="4" id="KW-0150">Chloroplast</keyword>
<dbReference type="UniPathway" id="UPA00074">
    <property type="reaction ID" value="UER00126"/>
</dbReference>
<dbReference type="Pfam" id="PF00551">
    <property type="entry name" value="Formyl_trans_N"/>
    <property type="match status" value="1"/>
</dbReference>
<dbReference type="Gene3D" id="3.40.50.170">
    <property type="entry name" value="Formyl transferase, N-terminal domain"/>
    <property type="match status" value="1"/>
</dbReference>
<evidence type="ECO:0000256" key="11">
    <source>
        <dbReference type="ARBA" id="ARBA00041682"/>
    </source>
</evidence>
<protein>
    <recommendedName>
        <fullName evidence="13">Phosphoribosylglycinamide formyltransferase, chloroplastic</fullName>
        <ecNumber evidence="3">2.1.2.2</ecNumber>
    </recommendedName>
    <alternativeName>
        <fullName evidence="11">5'-phosphoribosylglycinamide transformylase</fullName>
    </alternativeName>
    <alternativeName>
        <fullName evidence="10">GAR transformylase</fullName>
    </alternativeName>
</protein>
<sequence>MSDLITAAEIRSLELWESAAFEMRVLLRSFPSCLPTFPVLPLADAHCRRPCRPASAIGERGFFQGQRLMESATLKSALGFSSGATRAVCTHRRNPSVRMPSKSLRLCGAACGVKLRFQNAKVGWKAFEYKCSTAETEGGEEVGDLPRKKLAVFVSGGGSNFRSMHEATLRGSVHGDVVVLVTDKPGCGGAQYARDNGVPIILYPKTKLSSEGFSPTELVDTLKEFGVDYLLLAGYLKLIPVELVQAYPKSILNIHPALLPAFGGKGFYGLKVHKAVVASGARYSGPTIHFVDEHYDTGRILAQRVVPVLADDTAEQLAGRVLHEEHNLYVEVVQALCEERIVWREDGVPLIRSRENPDEYS</sequence>
<dbReference type="OrthoDB" id="2018833at2759"/>
<evidence type="ECO:0000256" key="5">
    <source>
        <dbReference type="ARBA" id="ARBA00022640"/>
    </source>
</evidence>
<dbReference type="InterPro" id="IPR002376">
    <property type="entry name" value="Formyl_transf_N"/>
</dbReference>
<evidence type="ECO:0000313" key="16">
    <source>
        <dbReference type="Proteomes" id="UP000652761"/>
    </source>
</evidence>
<dbReference type="PROSITE" id="PS00373">
    <property type="entry name" value="GART"/>
    <property type="match status" value="1"/>
</dbReference>
<evidence type="ECO:0000256" key="12">
    <source>
        <dbReference type="ARBA" id="ARBA00047664"/>
    </source>
</evidence>
<evidence type="ECO:0000256" key="3">
    <source>
        <dbReference type="ARBA" id="ARBA00012254"/>
    </source>
</evidence>
<gene>
    <name evidence="15" type="ORF">Taro_007918</name>
</gene>
<evidence type="ECO:0000313" key="15">
    <source>
        <dbReference type="EMBL" id="MQL75547.1"/>
    </source>
</evidence>
<keyword evidence="16" id="KW-1185">Reference proteome</keyword>
<dbReference type="InterPro" id="IPR004607">
    <property type="entry name" value="GART"/>
</dbReference>
<dbReference type="CDD" id="cd08645">
    <property type="entry name" value="FMT_core_GART"/>
    <property type="match status" value="1"/>
</dbReference>
<evidence type="ECO:0000256" key="9">
    <source>
        <dbReference type="ARBA" id="ARBA00038440"/>
    </source>
</evidence>
<evidence type="ECO:0000256" key="6">
    <source>
        <dbReference type="ARBA" id="ARBA00022679"/>
    </source>
</evidence>
<reference evidence="15" key="1">
    <citation type="submission" date="2017-07" db="EMBL/GenBank/DDBJ databases">
        <title>Taro Niue Genome Assembly and Annotation.</title>
        <authorList>
            <person name="Atibalentja N."/>
            <person name="Keating K."/>
            <person name="Fields C.J."/>
        </authorList>
    </citation>
    <scope>NUCLEOTIDE SEQUENCE</scope>
    <source>
        <strain evidence="15">Niue_2</strain>
        <tissue evidence="15">Leaf</tissue>
    </source>
</reference>
<comment type="catalytic activity">
    <reaction evidence="12">
        <text>N(1)-(5-phospho-beta-D-ribosyl)glycinamide + (6R)-10-formyltetrahydrofolate = N(2)-formyl-N(1)-(5-phospho-beta-D-ribosyl)glycinamide + (6S)-5,6,7,8-tetrahydrofolate + H(+)</text>
        <dbReference type="Rhea" id="RHEA:15053"/>
        <dbReference type="ChEBI" id="CHEBI:15378"/>
        <dbReference type="ChEBI" id="CHEBI:57453"/>
        <dbReference type="ChEBI" id="CHEBI:143788"/>
        <dbReference type="ChEBI" id="CHEBI:147286"/>
        <dbReference type="ChEBI" id="CHEBI:195366"/>
        <dbReference type="EC" id="2.1.2.2"/>
    </reaction>
</comment>
<dbReference type="FunFam" id="3.40.50.170:FF:000011">
    <property type="entry name" value="phosphoribosylglycinamide formyltransferase, chloroplastic"/>
    <property type="match status" value="1"/>
</dbReference>
<comment type="pathway">
    <text evidence="2">Purine metabolism; IMP biosynthesis via de novo pathway; N(2)-formyl-N(1)-(5-phospho-D-ribosyl)glycinamide from N(1)-(5-phospho-D-ribosyl)glycinamide (10-formyl THF route): step 1/1.</text>
</comment>